<dbReference type="InterPro" id="IPR046347">
    <property type="entry name" value="bZIP_sf"/>
</dbReference>
<evidence type="ECO:0000256" key="1">
    <source>
        <dbReference type="ARBA" id="ARBA00004123"/>
    </source>
</evidence>
<dbReference type="GO" id="GO:0045893">
    <property type="term" value="P:positive regulation of DNA-templated transcription"/>
    <property type="evidence" value="ECO:0007669"/>
    <property type="project" value="InterPro"/>
</dbReference>
<proteinExistence type="predicted"/>
<dbReference type="PANTHER" id="PTHR22952:SF433">
    <property type="entry name" value="PROTEIN FD"/>
    <property type="match status" value="1"/>
</dbReference>
<dbReference type="SMART" id="SM00338">
    <property type="entry name" value="BRLZ"/>
    <property type="match status" value="1"/>
</dbReference>
<evidence type="ECO:0000256" key="3">
    <source>
        <dbReference type="ARBA" id="ARBA00023242"/>
    </source>
</evidence>
<dbReference type="EMBL" id="JBDFQZ010000011">
    <property type="protein sequence ID" value="KAK9678816.1"/>
    <property type="molecule type" value="Genomic_DNA"/>
</dbReference>
<accession>A0AAW1HR35</accession>
<dbReference type="PROSITE" id="PS50217">
    <property type="entry name" value="BZIP"/>
    <property type="match status" value="1"/>
</dbReference>
<dbReference type="SUPFAM" id="SSF57959">
    <property type="entry name" value="Leucine zipper domain"/>
    <property type="match status" value="1"/>
</dbReference>
<dbReference type="GO" id="GO:0005634">
    <property type="term" value="C:nucleus"/>
    <property type="evidence" value="ECO:0007669"/>
    <property type="project" value="UniProtKB-SubCell"/>
</dbReference>
<protein>
    <recommendedName>
        <fullName evidence="4">BZIP domain-containing protein</fullName>
    </recommendedName>
</protein>
<dbReference type="GO" id="GO:0003700">
    <property type="term" value="F:DNA-binding transcription factor activity"/>
    <property type="evidence" value="ECO:0007669"/>
    <property type="project" value="InterPro"/>
</dbReference>
<organism evidence="5 6">
    <name type="scientific">Saponaria officinalis</name>
    <name type="common">Common soapwort</name>
    <name type="synonym">Lychnis saponaria</name>
    <dbReference type="NCBI Taxonomy" id="3572"/>
    <lineage>
        <taxon>Eukaryota</taxon>
        <taxon>Viridiplantae</taxon>
        <taxon>Streptophyta</taxon>
        <taxon>Embryophyta</taxon>
        <taxon>Tracheophyta</taxon>
        <taxon>Spermatophyta</taxon>
        <taxon>Magnoliopsida</taxon>
        <taxon>eudicotyledons</taxon>
        <taxon>Gunneridae</taxon>
        <taxon>Pentapetalae</taxon>
        <taxon>Caryophyllales</taxon>
        <taxon>Caryophyllaceae</taxon>
        <taxon>Caryophylleae</taxon>
        <taxon>Saponaria</taxon>
    </lineage>
</organism>
<keyword evidence="6" id="KW-1185">Reference proteome</keyword>
<dbReference type="FunFam" id="1.20.5.170:FF:000036">
    <property type="entry name" value="ABSCISIC ACID-INSENSITIVE 5-like protein 2"/>
    <property type="match status" value="1"/>
</dbReference>
<dbReference type="Proteomes" id="UP001443914">
    <property type="component" value="Unassembled WGS sequence"/>
</dbReference>
<feature type="domain" description="BZIP" evidence="4">
    <location>
        <begin position="146"/>
        <end position="195"/>
    </location>
</feature>
<keyword evidence="3" id="KW-0539">Nucleus</keyword>
<evidence type="ECO:0000259" key="4">
    <source>
        <dbReference type="PROSITE" id="PS50217"/>
    </source>
</evidence>
<dbReference type="InterPro" id="IPR043452">
    <property type="entry name" value="BZIP46-like"/>
</dbReference>
<evidence type="ECO:0000313" key="5">
    <source>
        <dbReference type="EMBL" id="KAK9678816.1"/>
    </source>
</evidence>
<dbReference type="PROSITE" id="PS00036">
    <property type="entry name" value="BZIP_BASIC"/>
    <property type="match status" value="1"/>
</dbReference>
<dbReference type="Pfam" id="PF00170">
    <property type="entry name" value="bZIP_1"/>
    <property type="match status" value="1"/>
</dbReference>
<dbReference type="GO" id="GO:0003677">
    <property type="term" value="F:DNA binding"/>
    <property type="evidence" value="ECO:0007669"/>
    <property type="project" value="UniProtKB-KW"/>
</dbReference>
<name>A0AAW1HR35_SAPOF</name>
<keyword evidence="2" id="KW-0238">DNA-binding</keyword>
<dbReference type="CDD" id="cd14707">
    <property type="entry name" value="bZIP_plant_BZIP46"/>
    <property type="match status" value="1"/>
</dbReference>
<evidence type="ECO:0000313" key="6">
    <source>
        <dbReference type="Proteomes" id="UP001443914"/>
    </source>
</evidence>
<gene>
    <name evidence="5" type="ORF">RND81_11G234800</name>
</gene>
<dbReference type="PANTHER" id="PTHR22952">
    <property type="entry name" value="CAMP-RESPONSE ELEMENT BINDING PROTEIN-RELATED"/>
    <property type="match status" value="1"/>
</dbReference>
<evidence type="ECO:0000256" key="2">
    <source>
        <dbReference type="ARBA" id="ARBA00023125"/>
    </source>
</evidence>
<dbReference type="AlphaFoldDB" id="A0AAW1HR35"/>
<comment type="subcellular location">
    <subcellularLocation>
        <location evidence="1">Nucleus</location>
    </subcellularLocation>
</comment>
<reference evidence="5" key="1">
    <citation type="submission" date="2024-03" db="EMBL/GenBank/DDBJ databases">
        <title>WGS assembly of Saponaria officinalis var. Norfolk2.</title>
        <authorList>
            <person name="Jenkins J."/>
            <person name="Shu S."/>
            <person name="Grimwood J."/>
            <person name="Barry K."/>
            <person name="Goodstein D."/>
            <person name="Schmutz J."/>
            <person name="Leebens-Mack J."/>
            <person name="Osbourn A."/>
        </authorList>
    </citation>
    <scope>NUCLEOTIDE SEQUENCE [LARGE SCALE GENOMIC DNA]</scope>
    <source>
        <strain evidence="5">JIC</strain>
    </source>
</reference>
<dbReference type="Gene3D" id="1.20.5.170">
    <property type="match status" value="1"/>
</dbReference>
<dbReference type="InterPro" id="IPR004827">
    <property type="entry name" value="bZIP"/>
</dbReference>
<sequence length="217" mass="24123">MLTSTDSSSSTSSSSPFSHTILHNNKSMYQIWNNNNNNNNNNVVHHPTATTNFRGMILQDFLNCNTQSITAVDHHDHHHPTTALKLTNEFHQLFESNNIQCAQNYSAFDVLASNSMLSPFGGGGGGGGDAVVRKRSSESTPENVTVDRRHKRMIKNRESAARSRARKEAYITELQLEAAHLAAENTRLRKQQQQLLEAASTQVAKKKGLHRTLTAPF</sequence>
<comment type="caution">
    <text evidence="5">The sequence shown here is derived from an EMBL/GenBank/DDBJ whole genome shotgun (WGS) entry which is preliminary data.</text>
</comment>